<sequence>MKEKNIKWLYEELPVLISKGILTQKTAEEIRKYYGEPEERNWLRIILAIFGTLGSILIGSGIILIFAKNWDTLSVPSRTVLSFTPLVISQLIGIYVILKKTGSMAWKEGTSAFITLAVGAAISLIGQTYNISGDRTVFTITWMLLTVPLVYIFDAFIPSIFYLAGITFWAGFEQSEGGYAVLYWAFLAILLPYIIKAFKNIDSNRSVLLLWALCLNLCVSLGIVLEKVLPGLWIVIYSSFFTILFLVERTYHRKTGSLGQQPFIVTGTIGILVVSILLTFREFWEDIGWHEYRYGVRFNEFAGIVDYILVILLLSAAVYLFFKNLKTKNALTLIFGSSALLSVVCYLAASVLQDGAVPVILYNAYIFVLGVNTIVYGIRNKHMGITNGGMLIISLLIIVRFFDTDISFLVKGLSFILVGVGFIVSNAVLIKK</sequence>
<dbReference type="RefSeq" id="WP_036944795.1">
    <property type="nucleotide sequence ID" value="NZ_JQKC01000036.1"/>
</dbReference>
<feature type="transmembrane region" description="Helical" evidence="1">
    <location>
        <begin position="177"/>
        <end position="195"/>
    </location>
</feature>
<name>A0A0L6JWU1_9FIRM</name>
<feature type="transmembrane region" description="Helical" evidence="1">
    <location>
        <begin position="79"/>
        <end position="98"/>
    </location>
</feature>
<comment type="caution">
    <text evidence="3">The sequence shown here is derived from an EMBL/GenBank/DDBJ whole genome shotgun (WGS) entry which is preliminary data.</text>
</comment>
<dbReference type="STRING" id="398512.Bccel_5352"/>
<keyword evidence="1" id="KW-0812">Transmembrane</keyword>
<evidence type="ECO:0000313" key="4">
    <source>
        <dbReference type="Proteomes" id="UP000036923"/>
    </source>
</evidence>
<dbReference type="eggNOG" id="COG4872">
    <property type="taxonomic scope" value="Bacteria"/>
</dbReference>
<feature type="transmembrane region" description="Helical" evidence="1">
    <location>
        <begin position="408"/>
        <end position="430"/>
    </location>
</feature>
<feature type="transmembrane region" description="Helical" evidence="1">
    <location>
        <begin position="385"/>
        <end position="402"/>
    </location>
</feature>
<evidence type="ECO:0000256" key="1">
    <source>
        <dbReference type="SAM" id="Phobius"/>
    </source>
</evidence>
<dbReference type="InterPro" id="IPR018677">
    <property type="entry name" value="DUF2157"/>
</dbReference>
<protein>
    <recommendedName>
        <fullName evidence="2">DUF2157 domain-containing protein</fullName>
    </recommendedName>
</protein>
<feature type="transmembrane region" description="Helical" evidence="1">
    <location>
        <begin position="110"/>
        <end position="130"/>
    </location>
</feature>
<dbReference type="AlphaFoldDB" id="A0A0L6JWU1"/>
<dbReference type="EMBL" id="LGTC01000001">
    <property type="protein sequence ID" value="KNY30075.1"/>
    <property type="molecule type" value="Genomic_DNA"/>
</dbReference>
<reference evidence="4" key="1">
    <citation type="submission" date="2015-07" db="EMBL/GenBank/DDBJ databases">
        <title>Near-Complete Genome Sequence of the Cellulolytic Bacterium Bacteroides (Pseudobacteroides) cellulosolvens ATCC 35603.</title>
        <authorList>
            <person name="Dassa B."/>
            <person name="Utturkar S.M."/>
            <person name="Klingeman D.M."/>
            <person name="Hurt R.A."/>
            <person name="Keller M."/>
            <person name="Xu J."/>
            <person name="Reddy Y.H.K."/>
            <person name="Borovok I."/>
            <person name="Grinberg I.R."/>
            <person name="Lamed R."/>
            <person name="Zhivin O."/>
            <person name="Bayer E.A."/>
            <person name="Brown S.D."/>
        </authorList>
    </citation>
    <scope>NUCLEOTIDE SEQUENCE [LARGE SCALE GENOMIC DNA]</scope>
    <source>
        <strain evidence="4">DSM 2933</strain>
    </source>
</reference>
<gene>
    <name evidence="3" type="ORF">Bccel_5352</name>
</gene>
<feature type="transmembrane region" description="Helical" evidence="1">
    <location>
        <begin position="301"/>
        <end position="322"/>
    </location>
</feature>
<dbReference type="Pfam" id="PF09925">
    <property type="entry name" value="DUF2157"/>
    <property type="match status" value="1"/>
</dbReference>
<evidence type="ECO:0000313" key="3">
    <source>
        <dbReference type="EMBL" id="KNY30075.1"/>
    </source>
</evidence>
<feature type="transmembrane region" description="Helical" evidence="1">
    <location>
        <begin position="231"/>
        <end position="251"/>
    </location>
</feature>
<feature type="transmembrane region" description="Helical" evidence="1">
    <location>
        <begin position="355"/>
        <end position="378"/>
    </location>
</feature>
<keyword evidence="1" id="KW-1133">Transmembrane helix</keyword>
<evidence type="ECO:0000259" key="2">
    <source>
        <dbReference type="Pfam" id="PF09925"/>
    </source>
</evidence>
<feature type="transmembrane region" description="Helical" evidence="1">
    <location>
        <begin position="42"/>
        <end position="67"/>
    </location>
</feature>
<dbReference type="OrthoDB" id="5351773at2"/>
<feature type="domain" description="DUF2157" evidence="2">
    <location>
        <begin position="17"/>
        <end position="154"/>
    </location>
</feature>
<feature type="transmembrane region" description="Helical" evidence="1">
    <location>
        <begin position="329"/>
        <end position="349"/>
    </location>
</feature>
<accession>A0A0L6JWU1</accession>
<keyword evidence="4" id="KW-1185">Reference proteome</keyword>
<feature type="transmembrane region" description="Helical" evidence="1">
    <location>
        <begin position="263"/>
        <end position="281"/>
    </location>
</feature>
<feature type="transmembrane region" description="Helical" evidence="1">
    <location>
        <begin position="207"/>
        <end position="225"/>
    </location>
</feature>
<proteinExistence type="predicted"/>
<feature type="transmembrane region" description="Helical" evidence="1">
    <location>
        <begin position="142"/>
        <end position="171"/>
    </location>
</feature>
<dbReference type="Proteomes" id="UP000036923">
    <property type="component" value="Unassembled WGS sequence"/>
</dbReference>
<keyword evidence="1" id="KW-0472">Membrane</keyword>
<organism evidence="3 4">
    <name type="scientific">Pseudobacteroides cellulosolvens ATCC 35603 = DSM 2933</name>
    <dbReference type="NCBI Taxonomy" id="398512"/>
    <lineage>
        <taxon>Bacteria</taxon>
        <taxon>Bacillati</taxon>
        <taxon>Bacillota</taxon>
        <taxon>Clostridia</taxon>
        <taxon>Eubacteriales</taxon>
        <taxon>Oscillospiraceae</taxon>
        <taxon>Pseudobacteroides</taxon>
    </lineage>
</organism>